<gene>
    <name evidence="7" type="ORF">NCGR_LOCUS9176</name>
</gene>
<dbReference type="PANTHER" id="PTHR31391">
    <property type="entry name" value="B3 DOMAIN-CONTAINING PROTEIN OS11G0197600-RELATED"/>
    <property type="match status" value="1"/>
</dbReference>
<evidence type="ECO:0000256" key="3">
    <source>
        <dbReference type="ARBA" id="ARBA00023125"/>
    </source>
</evidence>
<comment type="subcellular location">
    <subcellularLocation>
        <location evidence="1">Nucleus</location>
    </subcellularLocation>
</comment>
<protein>
    <recommendedName>
        <fullName evidence="6">TF-B3 domain-containing protein</fullName>
    </recommendedName>
</protein>
<evidence type="ECO:0000256" key="2">
    <source>
        <dbReference type="ARBA" id="ARBA00023015"/>
    </source>
</evidence>
<dbReference type="PROSITE" id="PS50863">
    <property type="entry name" value="B3"/>
    <property type="match status" value="2"/>
</dbReference>
<dbReference type="SUPFAM" id="SSF101936">
    <property type="entry name" value="DNA-binding pseudobarrel domain"/>
    <property type="match status" value="2"/>
</dbReference>
<dbReference type="InterPro" id="IPR003340">
    <property type="entry name" value="B3_DNA-bd"/>
</dbReference>
<dbReference type="EMBL" id="CAJGYO010000002">
    <property type="protein sequence ID" value="CAD6213658.1"/>
    <property type="molecule type" value="Genomic_DNA"/>
</dbReference>
<keyword evidence="2" id="KW-0805">Transcription regulation</keyword>
<dbReference type="InterPro" id="IPR015300">
    <property type="entry name" value="DNA-bd_pseudobarrel_sf"/>
</dbReference>
<evidence type="ECO:0000256" key="4">
    <source>
        <dbReference type="ARBA" id="ARBA00023163"/>
    </source>
</evidence>
<comment type="caution">
    <text evidence="7">The sequence shown here is derived from an EMBL/GenBank/DDBJ whole genome shotgun (WGS) entry which is preliminary data.</text>
</comment>
<accession>A0A811MU66</accession>
<keyword evidence="8" id="KW-1185">Reference proteome</keyword>
<dbReference type="PANTHER" id="PTHR31391:SF121">
    <property type="entry name" value="B3 DOMAIN-CONTAINING PROTEIN OS08G0325100-RELATED"/>
    <property type="match status" value="1"/>
</dbReference>
<dbReference type="InterPro" id="IPR044837">
    <property type="entry name" value="REM16-like"/>
</dbReference>
<sequence length="244" mass="28467">MRKPGKSSRERNADFCSNHNDDEDKYLFKVLVGDFRERLVIPDKFEQHFRGLIANSVKLESRCGYTFDVEVAKNLGKVVLQTGWKEFVTAHDLNMGDLLVLRNSIYPEDQKLHCQGYILPRKTRLTCVQMKKLKERVRANSSTIPIYGCIITKSNIHGKMAMDIPRVYADVYLPFEDQTLMLQCCGKSWEVRCVVRNKRRTKRLVKGWNQFARDNKLQLGDLCLFELLENMKHTMNVHIIRALL</sequence>
<feature type="domain" description="TF-B3" evidence="6">
    <location>
        <begin position="147"/>
        <end position="243"/>
    </location>
</feature>
<keyword evidence="4" id="KW-0804">Transcription</keyword>
<proteinExistence type="predicted"/>
<dbReference type="SMART" id="SM01019">
    <property type="entry name" value="B3"/>
    <property type="match status" value="2"/>
</dbReference>
<evidence type="ECO:0000259" key="6">
    <source>
        <dbReference type="PROSITE" id="PS50863"/>
    </source>
</evidence>
<dbReference type="AlphaFoldDB" id="A0A811MU66"/>
<name>A0A811MU66_9POAL</name>
<organism evidence="7 8">
    <name type="scientific">Miscanthus lutarioriparius</name>
    <dbReference type="NCBI Taxonomy" id="422564"/>
    <lineage>
        <taxon>Eukaryota</taxon>
        <taxon>Viridiplantae</taxon>
        <taxon>Streptophyta</taxon>
        <taxon>Embryophyta</taxon>
        <taxon>Tracheophyta</taxon>
        <taxon>Spermatophyta</taxon>
        <taxon>Magnoliopsida</taxon>
        <taxon>Liliopsida</taxon>
        <taxon>Poales</taxon>
        <taxon>Poaceae</taxon>
        <taxon>PACMAD clade</taxon>
        <taxon>Panicoideae</taxon>
        <taxon>Andropogonodae</taxon>
        <taxon>Andropogoneae</taxon>
        <taxon>Saccharinae</taxon>
        <taxon>Miscanthus</taxon>
    </lineage>
</organism>
<dbReference type="CDD" id="cd10017">
    <property type="entry name" value="B3_DNA"/>
    <property type="match status" value="2"/>
</dbReference>
<dbReference type="Proteomes" id="UP000604825">
    <property type="component" value="Unassembled WGS sequence"/>
</dbReference>
<evidence type="ECO:0000256" key="1">
    <source>
        <dbReference type="ARBA" id="ARBA00004123"/>
    </source>
</evidence>
<evidence type="ECO:0000256" key="5">
    <source>
        <dbReference type="ARBA" id="ARBA00023242"/>
    </source>
</evidence>
<dbReference type="GO" id="GO:0005634">
    <property type="term" value="C:nucleus"/>
    <property type="evidence" value="ECO:0007669"/>
    <property type="project" value="UniProtKB-SubCell"/>
</dbReference>
<dbReference type="Pfam" id="PF02362">
    <property type="entry name" value="B3"/>
    <property type="match status" value="2"/>
</dbReference>
<keyword evidence="5" id="KW-0539">Nucleus</keyword>
<keyword evidence="3" id="KW-0238">DNA-binding</keyword>
<reference evidence="7" key="1">
    <citation type="submission" date="2020-10" db="EMBL/GenBank/DDBJ databases">
        <authorList>
            <person name="Han B."/>
            <person name="Lu T."/>
            <person name="Zhao Q."/>
            <person name="Huang X."/>
            <person name="Zhao Y."/>
        </authorList>
    </citation>
    <scope>NUCLEOTIDE SEQUENCE</scope>
</reference>
<evidence type="ECO:0000313" key="8">
    <source>
        <dbReference type="Proteomes" id="UP000604825"/>
    </source>
</evidence>
<dbReference type="GO" id="GO:0003677">
    <property type="term" value="F:DNA binding"/>
    <property type="evidence" value="ECO:0007669"/>
    <property type="project" value="UniProtKB-KW"/>
</dbReference>
<dbReference type="OrthoDB" id="1666376at2759"/>
<dbReference type="Gene3D" id="2.40.330.10">
    <property type="entry name" value="DNA-binding pseudobarrel domain"/>
    <property type="match status" value="2"/>
</dbReference>
<evidence type="ECO:0000313" key="7">
    <source>
        <dbReference type="EMBL" id="CAD6213658.1"/>
    </source>
</evidence>
<feature type="domain" description="TF-B3" evidence="6">
    <location>
        <begin position="24"/>
        <end position="122"/>
    </location>
</feature>